<dbReference type="GO" id="GO:0003677">
    <property type="term" value="F:DNA binding"/>
    <property type="evidence" value="ECO:0007669"/>
    <property type="project" value="UniProtKB-KW"/>
</dbReference>
<dbReference type="PANTHER" id="PTHR43537:SF44">
    <property type="entry name" value="GNTR FAMILY REGULATORY PROTEIN"/>
    <property type="match status" value="1"/>
</dbReference>
<dbReference type="RefSeq" id="WP_169325488.1">
    <property type="nucleotide sequence ID" value="NZ_JABCJJ010000024.1"/>
</dbReference>
<dbReference type="SUPFAM" id="SSF46785">
    <property type="entry name" value="Winged helix' DNA-binding domain"/>
    <property type="match status" value="1"/>
</dbReference>
<dbReference type="InterPro" id="IPR008920">
    <property type="entry name" value="TF_FadR/GntR_C"/>
</dbReference>
<dbReference type="Gene3D" id="1.10.10.10">
    <property type="entry name" value="Winged helix-like DNA-binding domain superfamily/Winged helix DNA-binding domain"/>
    <property type="match status" value="1"/>
</dbReference>
<proteinExistence type="predicted"/>
<evidence type="ECO:0000313" key="6">
    <source>
        <dbReference type="Proteomes" id="UP000562124"/>
    </source>
</evidence>
<dbReference type="SMART" id="SM00345">
    <property type="entry name" value="HTH_GNTR"/>
    <property type="match status" value="1"/>
</dbReference>
<dbReference type="EMBL" id="JABCJJ010000024">
    <property type="protein sequence ID" value="NMR21110.1"/>
    <property type="molecule type" value="Genomic_DNA"/>
</dbReference>
<comment type="caution">
    <text evidence="5">The sequence shown here is derived from an EMBL/GenBank/DDBJ whole genome shotgun (WGS) entry which is preliminary data.</text>
</comment>
<dbReference type="SMART" id="SM00895">
    <property type="entry name" value="FCD"/>
    <property type="match status" value="1"/>
</dbReference>
<dbReference type="InterPro" id="IPR036390">
    <property type="entry name" value="WH_DNA-bd_sf"/>
</dbReference>
<feature type="domain" description="HTH gntR-type" evidence="4">
    <location>
        <begin position="3"/>
        <end position="70"/>
    </location>
</feature>
<evidence type="ECO:0000256" key="3">
    <source>
        <dbReference type="ARBA" id="ARBA00023163"/>
    </source>
</evidence>
<gene>
    <name evidence="5" type="ORF">HIR71_12930</name>
</gene>
<protein>
    <submittedName>
        <fullName evidence="5">FadR family transcriptional regulator</fullName>
    </submittedName>
</protein>
<dbReference type="Proteomes" id="UP000562124">
    <property type="component" value="Unassembled WGS sequence"/>
</dbReference>
<evidence type="ECO:0000256" key="2">
    <source>
        <dbReference type="ARBA" id="ARBA00023125"/>
    </source>
</evidence>
<dbReference type="Gene3D" id="1.20.120.530">
    <property type="entry name" value="GntR ligand-binding domain-like"/>
    <property type="match status" value="1"/>
</dbReference>
<keyword evidence="2" id="KW-0238">DNA-binding</keyword>
<keyword evidence="6" id="KW-1185">Reference proteome</keyword>
<dbReference type="InterPro" id="IPR011711">
    <property type="entry name" value="GntR_C"/>
</dbReference>
<dbReference type="Pfam" id="PF00392">
    <property type="entry name" value="GntR"/>
    <property type="match status" value="1"/>
</dbReference>
<reference evidence="5 6" key="1">
    <citation type="submission" date="2020-04" db="EMBL/GenBank/DDBJ databases">
        <title>Sequencing and Assembly of C. fimi.</title>
        <authorList>
            <person name="Ramsey A.R."/>
        </authorList>
    </citation>
    <scope>NUCLEOTIDE SEQUENCE [LARGE SCALE GENOMIC DNA]</scope>
    <source>
        <strain evidence="5 6">SB</strain>
    </source>
</reference>
<evidence type="ECO:0000313" key="5">
    <source>
        <dbReference type="EMBL" id="NMR21110.1"/>
    </source>
</evidence>
<accession>A0A7Y0M079</accession>
<keyword evidence="1" id="KW-0805">Transcription regulation</keyword>
<keyword evidence="3" id="KW-0804">Transcription</keyword>
<dbReference type="SUPFAM" id="SSF48008">
    <property type="entry name" value="GntR ligand-binding domain-like"/>
    <property type="match status" value="1"/>
</dbReference>
<evidence type="ECO:0000256" key="1">
    <source>
        <dbReference type="ARBA" id="ARBA00023015"/>
    </source>
</evidence>
<dbReference type="PANTHER" id="PTHR43537">
    <property type="entry name" value="TRANSCRIPTIONAL REGULATOR, GNTR FAMILY"/>
    <property type="match status" value="1"/>
</dbReference>
<evidence type="ECO:0000259" key="4">
    <source>
        <dbReference type="PROSITE" id="PS50949"/>
    </source>
</evidence>
<name>A0A7Y0M079_CELFI</name>
<dbReference type="AlphaFoldDB" id="A0A7Y0M079"/>
<dbReference type="Pfam" id="PF07729">
    <property type="entry name" value="FCD"/>
    <property type="match status" value="1"/>
</dbReference>
<organism evidence="5 6">
    <name type="scientific">Cellulomonas fimi</name>
    <dbReference type="NCBI Taxonomy" id="1708"/>
    <lineage>
        <taxon>Bacteria</taxon>
        <taxon>Bacillati</taxon>
        <taxon>Actinomycetota</taxon>
        <taxon>Actinomycetes</taxon>
        <taxon>Micrococcales</taxon>
        <taxon>Cellulomonadaceae</taxon>
        <taxon>Cellulomonas</taxon>
    </lineage>
</organism>
<sequence length="231" mass="25525">MARALHSAVVDTLGREITSGELRPGQALTLERLQHRFGVSRTVAREGMRSLEQLQLVTSGRRVGIVVRPTVDWDVLDPRVIRWRLDGPGRRDQLRSLTELRAAVEPLAAASAARRASADESVRLLRIARRLREPVPDGGVRNHLELDIAFHVTVLQASRNEMFAALTDVVAEVLRDRSTRRATPAPPPEVLDLHETVAVAISEHDAPGAELAMRRILSRLGVAIRAELDPV</sequence>
<dbReference type="PROSITE" id="PS50949">
    <property type="entry name" value="HTH_GNTR"/>
    <property type="match status" value="1"/>
</dbReference>
<dbReference type="GO" id="GO:0003700">
    <property type="term" value="F:DNA-binding transcription factor activity"/>
    <property type="evidence" value="ECO:0007669"/>
    <property type="project" value="InterPro"/>
</dbReference>
<dbReference type="InterPro" id="IPR036388">
    <property type="entry name" value="WH-like_DNA-bd_sf"/>
</dbReference>
<dbReference type="InterPro" id="IPR000524">
    <property type="entry name" value="Tscrpt_reg_HTH_GntR"/>
</dbReference>